<sequence length="130" mass="14075">MTAWSSFDGDQVAALTQGESFFAAPGERDCPSCGERRLRAYFTAPANARRPTLVSYVWCAGCDKFVGTRAKHPEGLVISDPLATLSTDERRELERSLTGFLAHLDELWDAGVLPQTVSDGRASGTAALRP</sequence>
<keyword evidence="2" id="KW-1185">Reference proteome</keyword>
<proteinExistence type="predicted"/>
<dbReference type="EMBL" id="LLZH01000025">
    <property type="protein sequence ID" value="KUL40582.1"/>
    <property type="molecule type" value="Genomic_DNA"/>
</dbReference>
<comment type="caution">
    <text evidence="1">The sequence shown here is derived from an EMBL/GenBank/DDBJ whole genome shotgun (WGS) entry which is preliminary data.</text>
</comment>
<dbReference type="AlphaFoldDB" id="A0A0X3V8K7"/>
<evidence type="ECO:0000313" key="1">
    <source>
        <dbReference type="EMBL" id="KUL40582.1"/>
    </source>
</evidence>
<dbReference type="Proteomes" id="UP000053244">
    <property type="component" value="Unassembled WGS sequence"/>
</dbReference>
<gene>
    <name evidence="1" type="ORF">ADL15_06220</name>
</gene>
<dbReference type="RefSeq" id="WP_067685645.1">
    <property type="nucleotide sequence ID" value="NZ_LLZH01000025.1"/>
</dbReference>
<protein>
    <submittedName>
        <fullName evidence="1">Uncharacterized protein</fullName>
    </submittedName>
</protein>
<accession>A0A0X3V8K7</accession>
<organism evidence="1 2">
    <name type="scientific">Actinoplanes awajinensis subsp. mycoplanecinus</name>
    <dbReference type="NCBI Taxonomy" id="135947"/>
    <lineage>
        <taxon>Bacteria</taxon>
        <taxon>Bacillati</taxon>
        <taxon>Actinomycetota</taxon>
        <taxon>Actinomycetes</taxon>
        <taxon>Micromonosporales</taxon>
        <taxon>Micromonosporaceae</taxon>
        <taxon>Actinoplanes</taxon>
    </lineage>
</organism>
<name>A0A0X3V8K7_9ACTN</name>
<reference evidence="1 2" key="1">
    <citation type="submission" date="2015-10" db="EMBL/GenBank/DDBJ databases">
        <authorList>
            <person name="Gilbert D.G."/>
        </authorList>
    </citation>
    <scope>NUCLEOTIDE SEQUENCE [LARGE SCALE GENOMIC DNA]</scope>
    <source>
        <strain evidence="1 2">NRRL B-16712</strain>
    </source>
</reference>
<dbReference type="OrthoDB" id="3294154at2"/>
<evidence type="ECO:0000313" key="2">
    <source>
        <dbReference type="Proteomes" id="UP000053244"/>
    </source>
</evidence>